<evidence type="ECO:0000256" key="3">
    <source>
        <dbReference type="SAM" id="SignalP"/>
    </source>
</evidence>
<dbReference type="InterPro" id="IPR026395">
    <property type="entry name" value="CshA_fibril"/>
</dbReference>
<dbReference type="InterPro" id="IPR048834">
    <property type="entry name" value="SpaA_pre-album"/>
</dbReference>
<dbReference type="Pfam" id="PF20674">
    <property type="entry name" value="SpaA_3"/>
    <property type="match status" value="1"/>
</dbReference>
<reference evidence="6 7" key="1">
    <citation type="submission" date="2018-12" db="EMBL/GenBank/DDBJ databases">
        <authorList>
            <person name="Li F."/>
        </authorList>
    </citation>
    <scope>NUCLEOTIDE SEQUENCE [LARGE SCALE GENOMIC DNA]</scope>
    <source>
        <strain evidence="6 7">EGI 6500705</strain>
    </source>
</reference>
<dbReference type="Pfam" id="PF19076">
    <property type="entry name" value="CshA_repeat"/>
    <property type="match status" value="4"/>
</dbReference>
<dbReference type="Proteomes" id="UP000274909">
    <property type="component" value="Unassembled WGS sequence"/>
</dbReference>
<feature type="chain" id="PRO_5019219069" description="Tandem-95 repeat protein" evidence="3">
    <location>
        <begin position="22"/>
        <end position="838"/>
    </location>
</feature>
<feature type="domain" description="SpaA-like prealbumin fold" evidence="5">
    <location>
        <begin position="263"/>
        <end position="373"/>
    </location>
</feature>
<keyword evidence="7" id="KW-1185">Reference proteome</keyword>
<feature type="region of interest" description="Disordered" evidence="1">
    <location>
        <begin position="780"/>
        <end position="801"/>
    </location>
</feature>
<protein>
    <recommendedName>
        <fullName evidence="8">Tandem-95 repeat protein</fullName>
    </recommendedName>
</protein>
<evidence type="ECO:0000256" key="1">
    <source>
        <dbReference type="SAM" id="MobiDB-lite"/>
    </source>
</evidence>
<evidence type="ECO:0008006" key="8">
    <source>
        <dbReference type="Google" id="ProtNLM"/>
    </source>
</evidence>
<feature type="signal peptide" evidence="3">
    <location>
        <begin position="1"/>
        <end position="21"/>
    </location>
</feature>
<feature type="transmembrane region" description="Helical" evidence="2">
    <location>
        <begin position="810"/>
        <end position="830"/>
    </location>
</feature>
<evidence type="ECO:0000313" key="7">
    <source>
        <dbReference type="Proteomes" id="UP000274909"/>
    </source>
</evidence>
<feature type="domain" description="CshA" evidence="4">
    <location>
        <begin position="399"/>
        <end position="471"/>
    </location>
</feature>
<feature type="domain" description="CshA" evidence="4">
    <location>
        <begin position="576"/>
        <end position="669"/>
    </location>
</feature>
<organism evidence="6 7">
    <name type="scientific">Labedella endophytica</name>
    <dbReference type="NCBI Taxonomy" id="1523160"/>
    <lineage>
        <taxon>Bacteria</taxon>
        <taxon>Bacillati</taxon>
        <taxon>Actinomycetota</taxon>
        <taxon>Actinomycetes</taxon>
        <taxon>Micrococcales</taxon>
        <taxon>Microbacteriaceae</taxon>
        <taxon>Labedella</taxon>
    </lineage>
</organism>
<accession>A0A433JPD6</accession>
<feature type="domain" description="CshA" evidence="4">
    <location>
        <begin position="502"/>
        <end position="570"/>
    </location>
</feature>
<feature type="region of interest" description="Disordered" evidence="1">
    <location>
        <begin position="283"/>
        <end position="303"/>
    </location>
</feature>
<name>A0A433JPD6_9MICO</name>
<dbReference type="AlphaFoldDB" id="A0A433JPD6"/>
<sequence>MGVATALTCGTVVGLPQVAFAADPFSPSDMIATQSNSSEIVALDRVTGETTAVLTAPNGATGLNQIGLSGDGGTLMLTNTSTIFEYTASTEAWETTSRDGVTVANTMGGVDPVSGLFYFGGQSDGSTFTFATYDPATNSASTDLLTVTAPNAPGGNGDVAFDSRGNLYVVSSSATAAQVYRVDAEQLAAGGEVTATTVGPVIDDAGTALNSMAFADDGYMYIAGSGANGFLQVNPITGAILERRNLTIGITDLATNAVPFTASVTTELPDGRFNPDDQFTVSIGGGGISTGNTGTTTGTETSETVGPLLILPGETYTVEQTPAGSTDLDNYETVWTCIDPATGTVITSGTGSSGSFTVPDGVNDVSCTFTSTPLAAPVANDDEDLDNVLGAPVTVGVIGNDTGDLDPTTVRIVDGDSTVTELEVPGEGTWTVDPETGAITFTPEDGFSGNPTPITYEVSDDRGNTATAEVTVAYAPEAADDESLNNALGTPVTVDVVANDLGEIDPTTVGIRNDAGDPVAELVVTGEGTWTVDPTTGAITFTPEDGFSGNPTPVTYEISDTLGNVATADVVVTYVPEAADDESLNNPQGAPVTVGVTGNDLGEIDPTTVGIIDADGNTATELVVEGEGTWTVDPETGDITFTPEGGFSGNPMPISYEVSDVAGNITIADVMVTFIPKAADDASLDNPLGTSVTVGVTGNDLGEIDPTTVVIIDAGGNPVTELVVEGEGTWTVDPITGAITFTPEDGFAGDPTPITYEVSDVAGNITTATVTITYAAAPVAPPVPGDDDEAPAPAPAPAPGPDLAVTGGDVLTVAVAGLGLVLLGLALGLLRRRPHQQG</sequence>
<dbReference type="Gene3D" id="2.60.40.3440">
    <property type="match status" value="1"/>
</dbReference>
<dbReference type="NCBIfam" id="TIGR04225">
    <property type="entry name" value="CshA_fibril_rpt"/>
    <property type="match status" value="4"/>
</dbReference>
<keyword evidence="3" id="KW-0732">Signal</keyword>
<gene>
    <name evidence="6" type="ORF">ELQ94_14780</name>
</gene>
<dbReference type="SUPFAM" id="SSF63825">
    <property type="entry name" value="YWTD domain"/>
    <property type="match status" value="1"/>
</dbReference>
<evidence type="ECO:0000259" key="5">
    <source>
        <dbReference type="Pfam" id="PF20674"/>
    </source>
</evidence>
<evidence type="ECO:0000259" key="4">
    <source>
        <dbReference type="Pfam" id="PF19076"/>
    </source>
</evidence>
<keyword evidence="2" id="KW-0472">Membrane</keyword>
<keyword evidence="2" id="KW-0812">Transmembrane</keyword>
<comment type="caution">
    <text evidence="6">The sequence shown here is derived from an EMBL/GenBank/DDBJ whole genome shotgun (WGS) entry which is preliminary data.</text>
</comment>
<proteinExistence type="predicted"/>
<feature type="compositionally biased region" description="Low complexity" evidence="1">
    <location>
        <begin position="290"/>
        <end position="303"/>
    </location>
</feature>
<dbReference type="EMBL" id="RZGZ01000004">
    <property type="protein sequence ID" value="RUQ98267.1"/>
    <property type="molecule type" value="Genomic_DNA"/>
</dbReference>
<evidence type="ECO:0000256" key="2">
    <source>
        <dbReference type="SAM" id="Phobius"/>
    </source>
</evidence>
<feature type="domain" description="CshA" evidence="4">
    <location>
        <begin position="697"/>
        <end position="772"/>
    </location>
</feature>
<keyword evidence="2" id="KW-1133">Transmembrane helix</keyword>
<evidence type="ECO:0000313" key="6">
    <source>
        <dbReference type="EMBL" id="RUQ98267.1"/>
    </source>
</evidence>